<dbReference type="AlphaFoldDB" id="A0A1M6KIX5"/>
<keyword evidence="2" id="KW-0663">Pyridoxal phosphate</keyword>
<keyword evidence="4" id="KW-0032">Aminotransferase</keyword>
<protein>
    <submittedName>
        <fullName evidence="4">Histidinol-phosphate aminotransferase</fullName>
    </submittedName>
</protein>
<reference evidence="4 5" key="1">
    <citation type="submission" date="2016-11" db="EMBL/GenBank/DDBJ databases">
        <authorList>
            <person name="Jaros S."/>
            <person name="Januszkiewicz K."/>
            <person name="Wedrychowicz H."/>
        </authorList>
    </citation>
    <scope>NUCLEOTIDE SEQUENCE [LARGE SCALE GENOMIC DNA]</scope>
    <source>
        <strain evidence="4 5">DSM 15480</strain>
    </source>
</reference>
<dbReference type="InterPro" id="IPR015424">
    <property type="entry name" value="PyrdxlP-dep_Trfase"/>
</dbReference>
<proteinExistence type="predicted"/>
<evidence type="ECO:0000313" key="4">
    <source>
        <dbReference type="EMBL" id="SHJ58904.1"/>
    </source>
</evidence>
<dbReference type="PANTHER" id="PTHR42885">
    <property type="entry name" value="HISTIDINOL-PHOSPHATE AMINOTRANSFERASE-RELATED"/>
    <property type="match status" value="1"/>
</dbReference>
<dbReference type="STRING" id="1121950.SAMN02745243_00919"/>
<dbReference type="CDD" id="cd00609">
    <property type="entry name" value="AAT_like"/>
    <property type="match status" value="1"/>
</dbReference>
<name>A0A1M6KIX5_9FIRM</name>
<dbReference type="Gene3D" id="3.40.640.10">
    <property type="entry name" value="Type I PLP-dependent aspartate aminotransferase-like (Major domain)"/>
    <property type="match status" value="1"/>
</dbReference>
<dbReference type="InterPro" id="IPR015421">
    <property type="entry name" value="PyrdxlP-dep_Trfase_major"/>
</dbReference>
<organism evidence="4 5">
    <name type="scientific">Hespellia stercorisuis DSM 15480</name>
    <dbReference type="NCBI Taxonomy" id="1121950"/>
    <lineage>
        <taxon>Bacteria</taxon>
        <taxon>Bacillati</taxon>
        <taxon>Bacillota</taxon>
        <taxon>Clostridia</taxon>
        <taxon>Lachnospirales</taxon>
        <taxon>Lachnospiraceae</taxon>
        <taxon>Hespellia</taxon>
    </lineage>
</organism>
<dbReference type="InterPro" id="IPR015422">
    <property type="entry name" value="PyrdxlP-dep_Trfase_small"/>
</dbReference>
<accession>A0A1M6KIX5</accession>
<dbReference type="Pfam" id="PF00155">
    <property type="entry name" value="Aminotran_1_2"/>
    <property type="match status" value="1"/>
</dbReference>
<dbReference type="GO" id="GO:0030170">
    <property type="term" value="F:pyridoxal phosphate binding"/>
    <property type="evidence" value="ECO:0007669"/>
    <property type="project" value="InterPro"/>
</dbReference>
<dbReference type="RefSeq" id="WP_073106001.1">
    <property type="nucleotide sequence ID" value="NZ_FQZY01000012.1"/>
</dbReference>
<evidence type="ECO:0000256" key="2">
    <source>
        <dbReference type="ARBA" id="ARBA00022898"/>
    </source>
</evidence>
<sequence length="347" mass="39062">MHKIIHGGDIYRNQVQMDFSVNTNPLGIPEGVKEALADAVENCRCYPDIHAAELVHAISGQTGVEPDMVVCGNGASELFMAIVHAEKPKKILIPVPSFYGYERSAQASGAQTVYYEMREDDCFSLTGAFLEQLTDDIDLLFLATPNNPVGNLTDRNLLKQICQVCGEKQITVILDECFIEFTQERGFAEENSLREFPHVIVVRAFTKIYAIPGVRLGYLLCGGSRRTEKIREQLPEWNLSCFAQEAGIAALRENEYRRQSVRYVAEERAYLTRGLQSLGVRVWPAAADFLLIQSRSGLYEKLLEQGILIRDCSNFRGLAKGCYRIAVRTHEENQRLMEMVGKIIETD</sequence>
<dbReference type="OrthoDB" id="9813612at2"/>
<keyword evidence="5" id="KW-1185">Reference proteome</keyword>
<dbReference type="EMBL" id="FQZY01000012">
    <property type="protein sequence ID" value="SHJ58904.1"/>
    <property type="molecule type" value="Genomic_DNA"/>
</dbReference>
<evidence type="ECO:0000256" key="1">
    <source>
        <dbReference type="ARBA" id="ARBA00001933"/>
    </source>
</evidence>
<feature type="domain" description="Aminotransferase class I/classII large" evidence="3">
    <location>
        <begin position="16"/>
        <end position="338"/>
    </location>
</feature>
<dbReference type="GO" id="GO:0008483">
    <property type="term" value="F:transaminase activity"/>
    <property type="evidence" value="ECO:0007669"/>
    <property type="project" value="UniProtKB-KW"/>
</dbReference>
<keyword evidence="4" id="KW-0808">Transferase</keyword>
<dbReference type="Gene3D" id="3.90.1150.10">
    <property type="entry name" value="Aspartate Aminotransferase, domain 1"/>
    <property type="match status" value="1"/>
</dbReference>
<dbReference type="SUPFAM" id="SSF53383">
    <property type="entry name" value="PLP-dependent transferases"/>
    <property type="match status" value="1"/>
</dbReference>
<dbReference type="Proteomes" id="UP000184301">
    <property type="component" value="Unassembled WGS sequence"/>
</dbReference>
<comment type="cofactor">
    <cofactor evidence="1">
        <name>pyridoxal 5'-phosphate</name>
        <dbReference type="ChEBI" id="CHEBI:597326"/>
    </cofactor>
</comment>
<dbReference type="InterPro" id="IPR004839">
    <property type="entry name" value="Aminotransferase_I/II_large"/>
</dbReference>
<dbReference type="PANTHER" id="PTHR42885:SF1">
    <property type="entry name" value="THREONINE-PHOSPHATE DECARBOXYLASE"/>
    <property type="match status" value="1"/>
</dbReference>
<gene>
    <name evidence="4" type="ORF">SAMN02745243_00919</name>
</gene>
<evidence type="ECO:0000259" key="3">
    <source>
        <dbReference type="Pfam" id="PF00155"/>
    </source>
</evidence>
<evidence type="ECO:0000313" key="5">
    <source>
        <dbReference type="Proteomes" id="UP000184301"/>
    </source>
</evidence>